<feature type="repeat" description="Filamin" evidence="3">
    <location>
        <begin position="827"/>
        <end position="919"/>
    </location>
</feature>
<dbReference type="Proteomes" id="UP001233999">
    <property type="component" value="Unassembled WGS sequence"/>
</dbReference>
<feature type="repeat" description="Filamin" evidence="3">
    <location>
        <begin position="170"/>
        <end position="246"/>
    </location>
</feature>
<organism evidence="4 5">
    <name type="scientific">Diploptera punctata</name>
    <name type="common">Pacific beetle cockroach</name>
    <dbReference type="NCBI Taxonomy" id="6984"/>
    <lineage>
        <taxon>Eukaryota</taxon>
        <taxon>Metazoa</taxon>
        <taxon>Ecdysozoa</taxon>
        <taxon>Arthropoda</taxon>
        <taxon>Hexapoda</taxon>
        <taxon>Insecta</taxon>
        <taxon>Pterygota</taxon>
        <taxon>Neoptera</taxon>
        <taxon>Polyneoptera</taxon>
        <taxon>Dictyoptera</taxon>
        <taxon>Blattodea</taxon>
        <taxon>Blaberoidea</taxon>
        <taxon>Blaberidae</taxon>
        <taxon>Diplopterinae</taxon>
        <taxon>Diploptera</taxon>
    </lineage>
</organism>
<feature type="repeat" description="Filamin" evidence="3">
    <location>
        <begin position="735"/>
        <end position="829"/>
    </location>
</feature>
<evidence type="ECO:0000256" key="1">
    <source>
        <dbReference type="ARBA" id="ARBA00009238"/>
    </source>
</evidence>
<feature type="repeat" description="Filamin" evidence="3">
    <location>
        <begin position="527"/>
        <end position="606"/>
    </location>
</feature>
<dbReference type="FunFam" id="2.60.40.10:FF:001145">
    <property type="entry name" value="Jitterbug, isoform I"/>
    <property type="match status" value="2"/>
</dbReference>
<feature type="repeat" description="Filamin" evidence="3">
    <location>
        <begin position="65"/>
        <end position="159"/>
    </location>
</feature>
<feature type="repeat" description="Filamin" evidence="3">
    <location>
        <begin position="1106"/>
        <end position="1168"/>
    </location>
</feature>
<keyword evidence="5" id="KW-1185">Reference proteome</keyword>
<feature type="non-terminal residue" evidence="4">
    <location>
        <position position="1"/>
    </location>
</feature>
<evidence type="ECO:0000256" key="3">
    <source>
        <dbReference type="PROSITE-ProRule" id="PRU00087"/>
    </source>
</evidence>
<dbReference type="SMART" id="SM00557">
    <property type="entry name" value="IG_FLMN"/>
    <property type="match status" value="14"/>
</dbReference>
<feature type="repeat" description="Filamin" evidence="3">
    <location>
        <begin position="341"/>
        <end position="426"/>
    </location>
</feature>
<accession>A0AAD7ZJD7</accession>
<protein>
    <recommendedName>
        <fullName evidence="6">Filamin</fullName>
    </recommendedName>
</protein>
<comment type="caution">
    <text evidence="4">The sequence shown here is derived from an EMBL/GenBank/DDBJ whole genome shotgun (WGS) entry which is preliminary data.</text>
</comment>
<gene>
    <name evidence="4" type="ORF">L9F63_023322</name>
</gene>
<dbReference type="InterPro" id="IPR017868">
    <property type="entry name" value="Filamin/ABP280_repeat-like"/>
</dbReference>
<dbReference type="PROSITE" id="PS50194">
    <property type="entry name" value="FILAMIN_REPEAT"/>
    <property type="match status" value="15"/>
</dbReference>
<keyword evidence="2" id="KW-0677">Repeat</keyword>
<reference evidence="4" key="1">
    <citation type="journal article" date="2023" name="IScience">
        <title>Live-bearing cockroach genome reveals convergent evolutionary mechanisms linked to viviparity in insects and beyond.</title>
        <authorList>
            <person name="Fouks B."/>
            <person name="Harrison M.C."/>
            <person name="Mikhailova A.A."/>
            <person name="Marchal E."/>
            <person name="English S."/>
            <person name="Carruthers M."/>
            <person name="Jennings E.C."/>
            <person name="Chiamaka E.L."/>
            <person name="Frigard R.A."/>
            <person name="Pippel M."/>
            <person name="Attardo G.M."/>
            <person name="Benoit J.B."/>
            <person name="Bornberg-Bauer E."/>
            <person name="Tobe S.S."/>
        </authorList>
    </citation>
    <scope>NUCLEOTIDE SEQUENCE</scope>
    <source>
        <strain evidence="4">Stay&amp;Tobe</strain>
    </source>
</reference>
<feature type="repeat" description="Filamin" evidence="3">
    <location>
        <begin position="1007"/>
        <end position="1105"/>
    </location>
</feature>
<dbReference type="Pfam" id="PF00630">
    <property type="entry name" value="Filamin"/>
    <property type="match status" value="13"/>
</dbReference>
<dbReference type="Gene3D" id="2.60.40.10">
    <property type="entry name" value="Immunoglobulins"/>
    <property type="match status" value="16"/>
</dbReference>
<feature type="repeat" description="Filamin" evidence="3">
    <location>
        <begin position="917"/>
        <end position="1009"/>
    </location>
</feature>
<dbReference type="InterPro" id="IPR001298">
    <property type="entry name" value="Filamin/ABP280_rpt"/>
</dbReference>
<feature type="repeat" description="Filamin" evidence="3">
    <location>
        <begin position="1169"/>
        <end position="1262"/>
    </location>
</feature>
<feature type="repeat" description="Filamin" evidence="3">
    <location>
        <begin position="1263"/>
        <end position="1359"/>
    </location>
</feature>
<dbReference type="GO" id="GO:0051015">
    <property type="term" value="F:actin filament binding"/>
    <property type="evidence" value="ECO:0007669"/>
    <property type="project" value="InterPro"/>
</dbReference>
<evidence type="ECO:0000313" key="4">
    <source>
        <dbReference type="EMBL" id="KAJ9581496.1"/>
    </source>
</evidence>
<dbReference type="SUPFAM" id="SSF81296">
    <property type="entry name" value="E set domains"/>
    <property type="match status" value="16"/>
</dbReference>
<dbReference type="InterPro" id="IPR013783">
    <property type="entry name" value="Ig-like_fold"/>
</dbReference>
<evidence type="ECO:0008006" key="6">
    <source>
        <dbReference type="Google" id="ProtNLM"/>
    </source>
</evidence>
<feature type="repeat" description="Filamin" evidence="3">
    <location>
        <begin position="1"/>
        <end position="65"/>
    </location>
</feature>
<dbReference type="EMBL" id="JASPKZ010007909">
    <property type="protein sequence ID" value="KAJ9581496.1"/>
    <property type="molecule type" value="Genomic_DNA"/>
</dbReference>
<dbReference type="PANTHER" id="PTHR38537:SF13">
    <property type="entry name" value="JITTERBUG, ISOFORM N"/>
    <property type="match status" value="1"/>
</dbReference>
<feature type="repeat" description="Filamin" evidence="3">
    <location>
        <begin position="603"/>
        <end position="734"/>
    </location>
</feature>
<feature type="repeat" description="Filamin" evidence="3">
    <location>
        <begin position="244"/>
        <end position="337"/>
    </location>
</feature>
<dbReference type="InterPro" id="IPR044801">
    <property type="entry name" value="Filamin"/>
</dbReference>
<name>A0AAD7ZJD7_DIPPU</name>
<feature type="repeat" description="Filamin" evidence="3">
    <location>
        <begin position="424"/>
        <end position="517"/>
    </location>
</feature>
<dbReference type="InterPro" id="IPR014756">
    <property type="entry name" value="Ig_E-set"/>
</dbReference>
<evidence type="ECO:0000256" key="2">
    <source>
        <dbReference type="ARBA" id="ARBA00022737"/>
    </source>
</evidence>
<sequence length="1409" mass="150357">DASQAGEGNLEITISARGHNIPTQVHPQGNARFAVSFVPIEPTDHIISINFNKESVPGSPFLARVQGDSPHQILVTGPSLSSAAVGKTSFFTVSNVAGSVEDIEVNVEGPNGQSVPAQVKDTGSQTFQVEFTPRVAGEHRIAVAYRKVAIAGSPFSCKVYDVKAIKVKDVAKGTVAKPITFLVETSQAGPGNLEVTVNGGRVPTSAQAQGPHTYAISFTPREAIAHTVDLRFNGEDVPGSPFTCHVSEAARVVISSEGLEKVAINRAAMFCVEADPSLGRPDVQVLSPTRRPLTVDVGVQAAGRYTVHFTPTDVGDHSVEVKLAGVHVEGSPFLVKAYDAAKVKVTDINSGTVGKPVYFSINASQAGAGNLEIIVSVGGRNVPNYVQSEGNAKFRVNFKPQEAAPHSLSVRFNGEPVPGSPFLCKVLDANQVLVSGTALKMSPLGRAATVVVDPQISTGDLGTCDVTVTSPTGHTVPVRITKTDKFSAEFFTNRSRHSVSVMLDGEPVKGSPFACNIYDVSKVKITGLVPSKVGKPATFTVDASEAGEGTLELVVSTDKSTVKAEVVACSRGLYDVTFVPHEPVPHFVNISFNEEDVPGSPFKLRGEGLKDVVVGSTAFFDVDPKGMDGRIDMEVVGPDGSHVPCYVKKLASGLYRAEYRPQQSSKFQSGYIRGRSWMLLASVRAAGQEVKHAIHELDRGQYQVVYHPKLAVPHRIDLKYNGLHTAGCPFEVVVKNPAVGQDVIATGLGLYQSRAGKVTNFVIETLRHPSKEFDVVITGPQGSAVPVRCYQQKDGNLLAEFTAHSAGAYKIEVTQGARPVRGSPYYCQVFDASKVKIEDVGSKPNFVQFVVNRREAGFAELDVTVTSPLGQDLPLEVKSCANEKDCDLIEFCPSLPGNYRFKMTYGGEEIPGSPITFTVEDSGVAKATGDGLFSGQVGSPVSFKVIGPGLLGKPSVNVDGPESVATANVEKEADGIYVVTYTPVEVGVFDVRIDWDGMPVSGSPFHPKIVDPRKVRVIGGWESFMDSEGRLELAVHNTKKISLDVAEAGPGQLTAECRGPSGNSVPIAVEPTSGTRMRLLLTPRTAGEHLVYLQFGGFPLPRSPLLDGSQAGPGLPEVTLTGMKADIKVQLQNLGNSVYRATYTPTVPGAYLLNVMWQVKGCPLKVAVTAVADAGRVVCSGDGLRVGTVGKEIRSFIDTRRAGPGELTAHCVGPHKVAYCELYDHGDGTFTLNVKPQEAGRHALTIKYGGDHVPGSPFNLRVAGAPDASKVRVYGPGIEHGVLATFQSRFICDTRGAGAGQLTVRIRGPKGAFRVEMQRESQKDRTILVKFDPTEPGDYRVEVKWAGEHVPGSPFMVMIFDTQEELNRFLQGSHSPGSELYGSVGYSTGYAHMNFGGAQQSWRGSQPQL</sequence>
<dbReference type="PANTHER" id="PTHR38537">
    <property type="entry name" value="JITTERBUG, ISOFORM N"/>
    <property type="match status" value="1"/>
</dbReference>
<proteinExistence type="inferred from homology"/>
<comment type="similarity">
    <text evidence="1">Belongs to the filamin family.</text>
</comment>
<reference evidence="4" key="2">
    <citation type="submission" date="2023-05" db="EMBL/GenBank/DDBJ databases">
        <authorList>
            <person name="Fouks B."/>
        </authorList>
    </citation>
    <scope>NUCLEOTIDE SEQUENCE</scope>
    <source>
        <strain evidence="4">Stay&amp;Tobe</strain>
        <tissue evidence="4">Testes</tissue>
    </source>
</reference>
<evidence type="ECO:0000313" key="5">
    <source>
        <dbReference type="Proteomes" id="UP001233999"/>
    </source>
</evidence>
<dbReference type="GO" id="GO:0030036">
    <property type="term" value="P:actin cytoskeleton organization"/>
    <property type="evidence" value="ECO:0007669"/>
    <property type="project" value="InterPro"/>
</dbReference>